<dbReference type="KEGG" id="hat:RC74_20820"/>
<reference evidence="1 2" key="1">
    <citation type="submission" date="2016-02" db="EMBL/GenBank/DDBJ databases">
        <title>Complete genome sequence of Halocynthiibacter arcticus PAMC 20958t from arctic marine sediment.</title>
        <authorList>
            <person name="Lee Y.M."/>
            <person name="Baek K."/>
            <person name="Lee H.K."/>
            <person name="Shin S.C."/>
        </authorList>
    </citation>
    <scope>NUCLEOTIDE SEQUENCE [LARGE SCALE GENOMIC DNA]</scope>
    <source>
        <strain evidence="1">PAMC 20958</strain>
    </source>
</reference>
<gene>
    <name evidence="1" type="ORF">RC74_20820</name>
</gene>
<name>A0A126V4W3_9RHOB</name>
<proteinExistence type="predicted"/>
<dbReference type="AlphaFoldDB" id="A0A126V4W3"/>
<dbReference type="STRING" id="1579316.RC74_20820"/>
<protein>
    <submittedName>
        <fullName evidence="1">Uncharacterized protein</fullName>
    </submittedName>
</protein>
<evidence type="ECO:0000313" key="2">
    <source>
        <dbReference type="Proteomes" id="UP000070371"/>
    </source>
</evidence>
<organism evidence="1 2">
    <name type="scientific">Falsihalocynthiibacter arcticus</name>
    <dbReference type="NCBI Taxonomy" id="1579316"/>
    <lineage>
        <taxon>Bacteria</taxon>
        <taxon>Pseudomonadati</taxon>
        <taxon>Pseudomonadota</taxon>
        <taxon>Alphaproteobacteria</taxon>
        <taxon>Rhodobacterales</taxon>
        <taxon>Roseobacteraceae</taxon>
        <taxon>Falsihalocynthiibacter</taxon>
    </lineage>
</organism>
<accession>A0A126V4W3</accession>
<dbReference type="Proteomes" id="UP000070371">
    <property type="component" value="Chromosome"/>
</dbReference>
<sequence>MLGAISPFCTNPNVPATALFSNQNEDKMTKFSKLLTFLFCATALAACVTENETPSAAMPETGMARLTGEATSVAKLTPALASKGLTMQPMPDSRTAAIARFCSGGAEALVLTSAFTDSETDRCAAAGGHWSAVFADGMPTWLAPNFKSNFDTFNGL</sequence>
<evidence type="ECO:0000313" key="1">
    <source>
        <dbReference type="EMBL" id="AML53371.1"/>
    </source>
</evidence>
<dbReference type="EMBL" id="CP014327">
    <property type="protein sequence ID" value="AML53371.1"/>
    <property type="molecule type" value="Genomic_DNA"/>
</dbReference>
<keyword evidence="2" id="KW-1185">Reference proteome</keyword>